<evidence type="ECO:0000256" key="6">
    <source>
        <dbReference type="SAM" id="MobiDB-lite"/>
    </source>
</evidence>
<evidence type="ECO:0000256" key="4">
    <source>
        <dbReference type="ARBA" id="ARBA00023163"/>
    </source>
</evidence>
<dbReference type="AlphaFoldDB" id="A0A0D2CPV2"/>
<name>A0A0D2CPV2_9EURO</name>
<sequence length="610" mass="69462">MAEFDSEDHYSDQSGDQEQTQTTRRKRRRTAHACDRCRSRKTRCDGQTPCATCRTTDWECTYEMEAPSKGKSDLILAAVLRVERLLKQRDTCIIDSSHRAGFQSPNGDMPSASAPYSMPTNQRDTVEVPLQKWLHSVQNASLSPLHISTTENILAWPHFDCYPLLREAERVSIFNLEQGRAPSAGMELSPVLPFISIGEIEAITMAFEQNINFWYPTMSKGMLDQLKDKLSTGRLSNDCNSCLALLVMALSCACEFTVSTLRDDLEGDTNSLPRRKKMGEMYFDCAMNRMHIPHQEVSRAALHCLLFTAFYFAFSQRPLQAWSFIDAAATKCRVLLAYRPAGISQDEQECIHRIFWSCFILESDYIAELSALPLSGISDMESSVPLPGQFHTHTTVEDEEHSAMYFLACLSMRRLLNRVHHLLYSKDTGASLDDRRFPHMVTELDHQLEDWRRLLPPVFSFTLNKEPAPNSQAGFLRQRYLTCRSVIYRPYLMQMLNPSGRVDQEGWEKCKKCLDACIEHILNLRSFPHTVFVDTWICSLSMAGAMLVLLAGCRIPGVQQYIYPEVTMLGSHLQSLLSKWITIPGEPPSPSVKQAIRWIEVTDRLIKGEQ</sequence>
<dbReference type="Pfam" id="PF04082">
    <property type="entry name" value="Fungal_trans"/>
    <property type="match status" value="1"/>
</dbReference>
<dbReference type="SMART" id="SM00066">
    <property type="entry name" value="GAL4"/>
    <property type="match status" value="1"/>
</dbReference>
<dbReference type="Proteomes" id="UP000054466">
    <property type="component" value="Unassembled WGS sequence"/>
</dbReference>
<protein>
    <recommendedName>
        <fullName evidence="7">Zn(2)-C6 fungal-type domain-containing protein</fullName>
    </recommendedName>
</protein>
<dbReference type="InterPro" id="IPR007219">
    <property type="entry name" value="XnlR_reg_dom"/>
</dbReference>
<evidence type="ECO:0000313" key="9">
    <source>
        <dbReference type="Proteomes" id="UP000054466"/>
    </source>
</evidence>
<dbReference type="EMBL" id="KN847040">
    <property type="protein sequence ID" value="KIW33268.1"/>
    <property type="molecule type" value="Genomic_DNA"/>
</dbReference>
<proteinExistence type="predicted"/>
<dbReference type="InterPro" id="IPR036864">
    <property type="entry name" value="Zn2-C6_fun-type_DNA-bd_sf"/>
</dbReference>
<dbReference type="PROSITE" id="PS50048">
    <property type="entry name" value="ZN2_CY6_FUNGAL_2"/>
    <property type="match status" value="1"/>
</dbReference>
<evidence type="ECO:0000313" key="8">
    <source>
        <dbReference type="EMBL" id="KIW33268.1"/>
    </source>
</evidence>
<dbReference type="VEuPathDB" id="FungiDB:PV07_00135"/>
<dbReference type="PROSITE" id="PS00463">
    <property type="entry name" value="ZN2_CY6_FUNGAL_1"/>
    <property type="match status" value="1"/>
</dbReference>
<evidence type="ECO:0000256" key="5">
    <source>
        <dbReference type="ARBA" id="ARBA00023242"/>
    </source>
</evidence>
<dbReference type="CDD" id="cd12148">
    <property type="entry name" value="fungal_TF_MHR"/>
    <property type="match status" value="1"/>
</dbReference>
<dbReference type="GO" id="GO:0000981">
    <property type="term" value="F:DNA-binding transcription factor activity, RNA polymerase II-specific"/>
    <property type="evidence" value="ECO:0007669"/>
    <property type="project" value="InterPro"/>
</dbReference>
<dbReference type="GeneID" id="27339329"/>
<evidence type="ECO:0000256" key="3">
    <source>
        <dbReference type="ARBA" id="ARBA00023125"/>
    </source>
</evidence>
<feature type="domain" description="Zn(2)-C6 fungal-type" evidence="7">
    <location>
        <begin position="33"/>
        <end position="62"/>
    </location>
</feature>
<keyword evidence="3" id="KW-0238">DNA-binding</keyword>
<feature type="region of interest" description="Disordered" evidence="6">
    <location>
        <begin position="1"/>
        <end position="32"/>
    </location>
</feature>
<dbReference type="Gene3D" id="4.10.240.10">
    <property type="entry name" value="Zn(2)-C6 fungal-type DNA-binding domain"/>
    <property type="match status" value="1"/>
</dbReference>
<dbReference type="GO" id="GO:0006351">
    <property type="term" value="P:DNA-templated transcription"/>
    <property type="evidence" value="ECO:0007669"/>
    <property type="project" value="InterPro"/>
</dbReference>
<accession>A0A0D2CPV2</accession>
<dbReference type="GO" id="GO:0008270">
    <property type="term" value="F:zinc ion binding"/>
    <property type="evidence" value="ECO:0007669"/>
    <property type="project" value="InterPro"/>
</dbReference>
<dbReference type="OrthoDB" id="4685598at2759"/>
<dbReference type="PANTHER" id="PTHR47785">
    <property type="entry name" value="ZN(II)2CYS6 TRANSCRIPTION FACTOR (EUROFUNG)-RELATED-RELATED"/>
    <property type="match status" value="1"/>
</dbReference>
<keyword evidence="1" id="KW-0479">Metal-binding</keyword>
<dbReference type="InterPro" id="IPR001138">
    <property type="entry name" value="Zn2Cys6_DnaBD"/>
</dbReference>
<organism evidence="8 9">
    <name type="scientific">Cladophialophora immunda</name>
    <dbReference type="NCBI Taxonomy" id="569365"/>
    <lineage>
        <taxon>Eukaryota</taxon>
        <taxon>Fungi</taxon>
        <taxon>Dikarya</taxon>
        <taxon>Ascomycota</taxon>
        <taxon>Pezizomycotina</taxon>
        <taxon>Eurotiomycetes</taxon>
        <taxon>Chaetothyriomycetidae</taxon>
        <taxon>Chaetothyriales</taxon>
        <taxon>Herpotrichiellaceae</taxon>
        <taxon>Cladophialophora</taxon>
    </lineage>
</organism>
<reference evidence="8 9" key="1">
    <citation type="submission" date="2015-01" db="EMBL/GenBank/DDBJ databases">
        <title>The Genome Sequence of Cladophialophora immunda CBS83496.</title>
        <authorList>
            <consortium name="The Broad Institute Genomics Platform"/>
            <person name="Cuomo C."/>
            <person name="de Hoog S."/>
            <person name="Gorbushina A."/>
            <person name="Stielow B."/>
            <person name="Teixiera M."/>
            <person name="Abouelleil A."/>
            <person name="Chapman S.B."/>
            <person name="Priest M."/>
            <person name="Young S.K."/>
            <person name="Wortman J."/>
            <person name="Nusbaum C."/>
            <person name="Birren B."/>
        </authorList>
    </citation>
    <scope>NUCLEOTIDE SEQUENCE [LARGE SCALE GENOMIC DNA]</scope>
    <source>
        <strain evidence="8 9">CBS 83496</strain>
    </source>
</reference>
<keyword evidence="9" id="KW-1185">Reference proteome</keyword>
<dbReference type="InterPro" id="IPR053181">
    <property type="entry name" value="EcdB-like_regulator"/>
</dbReference>
<dbReference type="GO" id="GO:0003677">
    <property type="term" value="F:DNA binding"/>
    <property type="evidence" value="ECO:0007669"/>
    <property type="project" value="UniProtKB-KW"/>
</dbReference>
<dbReference type="PANTHER" id="PTHR47785:SF1">
    <property type="entry name" value="TRANSCRIPTION FACTOR, PUTATIVE (AFU_ORTHOLOGUE AFUA_5G14530)-RELATED"/>
    <property type="match status" value="1"/>
</dbReference>
<gene>
    <name evidence="8" type="ORF">PV07_00135</name>
</gene>
<evidence type="ECO:0000256" key="2">
    <source>
        <dbReference type="ARBA" id="ARBA00023015"/>
    </source>
</evidence>
<dbReference type="CDD" id="cd00067">
    <property type="entry name" value="GAL4"/>
    <property type="match status" value="1"/>
</dbReference>
<dbReference type="SUPFAM" id="SSF57701">
    <property type="entry name" value="Zn2/Cys6 DNA-binding domain"/>
    <property type="match status" value="1"/>
</dbReference>
<evidence type="ECO:0000259" key="7">
    <source>
        <dbReference type="PROSITE" id="PS50048"/>
    </source>
</evidence>
<dbReference type="RefSeq" id="XP_016253484.1">
    <property type="nucleotide sequence ID" value="XM_016386556.1"/>
</dbReference>
<keyword evidence="4" id="KW-0804">Transcription</keyword>
<evidence type="ECO:0000256" key="1">
    <source>
        <dbReference type="ARBA" id="ARBA00022723"/>
    </source>
</evidence>
<keyword evidence="2" id="KW-0805">Transcription regulation</keyword>
<dbReference type="Pfam" id="PF00172">
    <property type="entry name" value="Zn_clus"/>
    <property type="match status" value="1"/>
</dbReference>
<keyword evidence="5" id="KW-0539">Nucleus</keyword>